<feature type="compositionally biased region" description="Acidic residues" evidence="1">
    <location>
        <begin position="146"/>
        <end position="155"/>
    </location>
</feature>
<dbReference type="CDD" id="cd02223">
    <property type="entry name" value="cupin_Bh2720-like"/>
    <property type="match status" value="1"/>
</dbReference>
<dbReference type="Proteomes" id="UP000658613">
    <property type="component" value="Unassembled WGS sequence"/>
</dbReference>
<accession>A0A931DZD2</accession>
<name>A0A931DZD2_9CORY</name>
<keyword evidence="3" id="KW-0413">Isomerase</keyword>
<keyword evidence="4" id="KW-1185">Reference proteome</keyword>
<evidence type="ECO:0000256" key="1">
    <source>
        <dbReference type="SAM" id="MobiDB-lite"/>
    </source>
</evidence>
<dbReference type="PANTHER" id="PTHR43346:SF1">
    <property type="entry name" value="QUERCETIN 2,3-DIOXYGENASE-RELATED"/>
    <property type="match status" value="1"/>
</dbReference>
<dbReference type="InterPro" id="IPR014710">
    <property type="entry name" value="RmlC-like_jellyroll"/>
</dbReference>
<dbReference type="AlphaFoldDB" id="A0A931DZD2"/>
<evidence type="ECO:0000313" key="3">
    <source>
        <dbReference type="EMBL" id="MBG6121478.1"/>
    </source>
</evidence>
<evidence type="ECO:0000313" key="4">
    <source>
        <dbReference type="Proteomes" id="UP000658613"/>
    </source>
</evidence>
<proteinExistence type="predicted"/>
<comment type="caution">
    <text evidence="3">The sequence shown here is derived from an EMBL/GenBank/DDBJ whole genome shotgun (WGS) entry which is preliminary data.</text>
</comment>
<gene>
    <name evidence="3" type="ORF">IW254_000447</name>
</gene>
<sequence>MDGTDWIRRKEAIMPTGNDHGPNPYVVDIEKATLDNEAFRDTLWTGENLQLTVMTIPVGGEIGAEIHDDHDQFLRLEAGELRAMIGASETDLEVDQVVSADWVAFVPAGKWHNFVNEGSEPAKLYSIYAPPEHAPGTFHQTKADADADEQETDGV</sequence>
<organism evidence="3 4">
    <name type="scientific">Corynebacterium aquatimens</name>
    <dbReference type="NCBI Taxonomy" id="1190508"/>
    <lineage>
        <taxon>Bacteria</taxon>
        <taxon>Bacillati</taxon>
        <taxon>Actinomycetota</taxon>
        <taxon>Actinomycetes</taxon>
        <taxon>Mycobacteriales</taxon>
        <taxon>Corynebacteriaceae</taxon>
        <taxon>Corynebacterium</taxon>
    </lineage>
</organism>
<dbReference type="EMBL" id="JADOUE010000001">
    <property type="protein sequence ID" value="MBG6121478.1"/>
    <property type="molecule type" value="Genomic_DNA"/>
</dbReference>
<evidence type="ECO:0000259" key="2">
    <source>
        <dbReference type="Pfam" id="PF07883"/>
    </source>
</evidence>
<reference evidence="3" key="1">
    <citation type="submission" date="2020-11" db="EMBL/GenBank/DDBJ databases">
        <title>Sequencing the genomes of 1000 actinobacteria strains.</title>
        <authorList>
            <person name="Klenk H.-P."/>
        </authorList>
    </citation>
    <scope>NUCLEOTIDE SEQUENCE</scope>
    <source>
        <strain evidence="3">DSM 45632</strain>
    </source>
</reference>
<feature type="domain" description="Cupin type-2" evidence="2">
    <location>
        <begin position="53"/>
        <end position="128"/>
    </location>
</feature>
<dbReference type="Gene3D" id="2.60.120.10">
    <property type="entry name" value="Jelly Rolls"/>
    <property type="match status" value="1"/>
</dbReference>
<dbReference type="SUPFAM" id="SSF51182">
    <property type="entry name" value="RmlC-like cupins"/>
    <property type="match status" value="1"/>
</dbReference>
<dbReference type="PANTHER" id="PTHR43346">
    <property type="entry name" value="LIGAND BINDING DOMAIN PROTEIN, PUTATIVE (AFU_ORTHOLOGUE AFUA_6G14370)-RELATED"/>
    <property type="match status" value="1"/>
</dbReference>
<dbReference type="GO" id="GO:0016853">
    <property type="term" value="F:isomerase activity"/>
    <property type="evidence" value="ECO:0007669"/>
    <property type="project" value="UniProtKB-KW"/>
</dbReference>
<dbReference type="InterPro" id="IPR011051">
    <property type="entry name" value="RmlC_Cupin_sf"/>
</dbReference>
<feature type="region of interest" description="Disordered" evidence="1">
    <location>
        <begin position="135"/>
        <end position="155"/>
    </location>
</feature>
<dbReference type="InterPro" id="IPR052538">
    <property type="entry name" value="Flavonoid_dioxygenase-like"/>
</dbReference>
<dbReference type="InterPro" id="IPR013096">
    <property type="entry name" value="Cupin_2"/>
</dbReference>
<dbReference type="Pfam" id="PF07883">
    <property type="entry name" value="Cupin_2"/>
    <property type="match status" value="1"/>
</dbReference>
<protein>
    <submittedName>
        <fullName evidence="3">Mannose-6-phosphate isomerase-like protein (Cupin superfamily)</fullName>
    </submittedName>
</protein>